<feature type="compositionally biased region" description="Basic and acidic residues" evidence="1">
    <location>
        <begin position="79"/>
        <end position="93"/>
    </location>
</feature>
<dbReference type="InterPro" id="IPR053203">
    <property type="entry name" value="Cisplatin_resist-associated"/>
</dbReference>
<proteinExistence type="predicted"/>
<dbReference type="EMBL" id="JAPUFD010000001">
    <property type="protein sequence ID" value="MDI1485488.1"/>
    <property type="molecule type" value="Genomic_DNA"/>
</dbReference>
<protein>
    <submittedName>
        <fullName evidence="2">Uncharacterized protein</fullName>
    </submittedName>
</protein>
<keyword evidence="3" id="KW-1185">Reference proteome</keyword>
<evidence type="ECO:0000313" key="3">
    <source>
        <dbReference type="Proteomes" id="UP001161017"/>
    </source>
</evidence>
<feature type="compositionally biased region" description="Polar residues" evidence="1">
    <location>
        <begin position="43"/>
        <end position="62"/>
    </location>
</feature>
<evidence type="ECO:0000256" key="1">
    <source>
        <dbReference type="SAM" id="MobiDB-lite"/>
    </source>
</evidence>
<name>A0AA43QF97_9LECA</name>
<dbReference type="InterPro" id="IPR022024">
    <property type="entry name" value="DUF3602"/>
</dbReference>
<feature type="region of interest" description="Disordered" evidence="1">
    <location>
        <begin position="1"/>
        <end position="150"/>
    </location>
</feature>
<dbReference type="PANTHER" id="PTHR34693:SF2">
    <property type="entry name" value="DUF3602 DOMAIN-CONTAINING PROTEIN"/>
    <property type="match status" value="1"/>
</dbReference>
<reference evidence="2" key="1">
    <citation type="journal article" date="2023" name="Genome Biol. Evol.">
        <title>First Whole Genome Sequence and Flow Cytometry Genome Size Data for the Lichen-Forming Fungus Ramalina farinacea (Ascomycota).</title>
        <authorList>
            <person name="Llewellyn T."/>
            <person name="Mian S."/>
            <person name="Hill R."/>
            <person name="Leitch I.J."/>
            <person name="Gaya E."/>
        </authorList>
    </citation>
    <scope>NUCLEOTIDE SEQUENCE</scope>
    <source>
        <strain evidence="2">LIQ254RAFAR</strain>
    </source>
</reference>
<dbReference type="PANTHER" id="PTHR34693">
    <property type="entry name" value="PROTEIN PAR32"/>
    <property type="match status" value="1"/>
</dbReference>
<accession>A0AA43QF97</accession>
<evidence type="ECO:0000313" key="2">
    <source>
        <dbReference type="EMBL" id="MDI1485488.1"/>
    </source>
</evidence>
<dbReference type="Pfam" id="PF12223">
    <property type="entry name" value="DUF3602"/>
    <property type="match status" value="1"/>
</dbReference>
<sequence>MTTPFTLHEPFPTYSHHASIPFGRGGAGNRTSTSPSKPLPPNSLANATTSTSHVHSGPSYSTGRGGAGNMHSSSSGDRTVFHFDEELEQEKRRLSNAAPVYHVGRGGTGNLVNAKSGGSSERRGSESSGSGSEKASKKSLEWVKGVVGKK</sequence>
<gene>
    <name evidence="2" type="ORF">OHK93_000626</name>
</gene>
<dbReference type="AlphaFoldDB" id="A0AA43QF97"/>
<organism evidence="2 3">
    <name type="scientific">Ramalina farinacea</name>
    <dbReference type="NCBI Taxonomy" id="258253"/>
    <lineage>
        <taxon>Eukaryota</taxon>
        <taxon>Fungi</taxon>
        <taxon>Dikarya</taxon>
        <taxon>Ascomycota</taxon>
        <taxon>Pezizomycotina</taxon>
        <taxon>Lecanoromycetes</taxon>
        <taxon>OSLEUM clade</taxon>
        <taxon>Lecanoromycetidae</taxon>
        <taxon>Lecanorales</taxon>
        <taxon>Lecanorineae</taxon>
        <taxon>Ramalinaceae</taxon>
        <taxon>Ramalina</taxon>
    </lineage>
</organism>
<comment type="caution">
    <text evidence="2">The sequence shown here is derived from an EMBL/GenBank/DDBJ whole genome shotgun (WGS) entry which is preliminary data.</text>
</comment>
<dbReference type="Proteomes" id="UP001161017">
    <property type="component" value="Unassembled WGS sequence"/>
</dbReference>